<dbReference type="InterPro" id="IPR000700">
    <property type="entry name" value="PAS-assoc_C"/>
</dbReference>
<keyword evidence="13" id="KW-0157">Chromophore</keyword>
<keyword evidence="8" id="KW-0808">Transferase</keyword>
<keyword evidence="17" id="KW-0472">Membrane</keyword>
<evidence type="ECO:0000256" key="6">
    <source>
        <dbReference type="ARBA" id="ARBA00022630"/>
    </source>
</evidence>
<evidence type="ECO:0000256" key="3">
    <source>
        <dbReference type="ARBA" id="ARBA00022543"/>
    </source>
</evidence>
<dbReference type="NCBIfam" id="TIGR00229">
    <property type="entry name" value="sensory_box"/>
    <property type="match status" value="2"/>
</dbReference>
<evidence type="ECO:0000256" key="1">
    <source>
        <dbReference type="ARBA" id="ARBA00000085"/>
    </source>
</evidence>
<evidence type="ECO:0000256" key="13">
    <source>
        <dbReference type="ARBA" id="ARBA00022991"/>
    </source>
</evidence>
<evidence type="ECO:0000256" key="10">
    <source>
        <dbReference type="ARBA" id="ARBA00022741"/>
    </source>
</evidence>
<dbReference type="PROSITE" id="PS50109">
    <property type="entry name" value="HIS_KIN"/>
    <property type="match status" value="1"/>
</dbReference>
<feature type="coiled-coil region" evidence="16">
    <location>
        <begin position="801"/>
        <end position="828"/>
    </location>
</feature>
<dbReference type="Gene3D" id="3.30.450.20">
    <property type="entry name" value="PAS domain"/>
    <property type="match status" value="3"/>
</dbReference>
<feature type="transmembrane region" description="Helical" evidence="17">
    <location>
        <begin position="177"/>
        <end position="198"/>
    </location>
</feature>
<evidence type="ECO:0000313" key="21">
    <source>
        <dbReference type="EMBL" id="SHJ35560.1"/>
    </source>
</evidence>
<dbReference type="SMART" id="SM00911">
    <property type="entry name" value="HWE_HK"/>
    <property type="match status" value="1"/>
</dbReference>
<feature type="transmembrane region" description="Helical" evidence="17">
    <location>
        <begin position="101"/>
        <end position="121"/>
    </location>
</feature>
<dbReference type="CDD" id="cd12914">
    <property type="entry name" value="PDC1_DGC_like"/>
    <property type="match status" value="1"/>
</dbReference>
<evidence type="ECO:0000256" key="12">
    <source>
        <dbReference type="ARBA" id="ARBA00022840"/>
    </source>
</evidence>
<evidence type="ECO:0000256" key="2">
    <source>
        <dbReference type="ARBA" id="ARBA00012438"/>
    </source>
</evidence>
<evidence type="ECO:0000256" key="14">
    <source>
        <dbReference type="ARBA" id="ARBA00023026"/>
    </source>
</evidence>
<gene>
    <name evidence="21" type="ORF">SAMN02745165_02169</name>
</gene>
<keyword evidence="3" id="KW-0600">Photoreceptor protein</keyword>
<keyword evidence="15" id="KW-0675">Receptor</keyword>
<keyword evidence="6" id="KW-0285">Flavoprotein</keyword>
<dbReference type="RefSeq" id="WP_072908746.1">
    <property type="nucleotide sequence ID" value="NZ_FQZT01000007.1"/>
</dbReference>
<evidence type="ECO:0000256" key="4">
    <source>
        <dbReference type="ARBA" id="ARBA00022553"/>
    </source>
</evidence>
<feature type="domain" description="Histidine kinase" evidence="18">
    <location>
        <begin position="828"/>
        <end position="1018"/>
    </location>
</feature>
<dbReference type="InterPro" id="IPR035965">
    <property type="entry name" value="PAS-like_dom_sf"/>
</dbReference>
<feature type="domain" description="PAS" evidence="19">
    <location>
        <begin position="561"/>
        <end position="604"/>
    </location>
</feature>
<name>A0A1M6IM84_MALRU</name>
<protein>
    <recommendedName>
        <fullName evidence="2">histidine kinase</fullName>
        <ecNumber evidence="2">2.7.13.3</ecNumber>
    </recommendedName>
</protein>
<keyword evidence="5" id="KW-0716">Sensory transduction</keyword>
<feature type="transmembrane region" description="Helical" evidence="17">
    <location>
        <begin position="43"/>
        <end position="66"/>
    </location>
</feature>
<keyword evidence="12" id="KW-0067">ATP-binding</keyword>
<keyword evidence="7" id="KW-0288">FMN</keyword>
<keyword evidence="22" id="KW-1185">Reference proteome</keyword>
<feature type="transmembrane region" description="Helical" evidence="17">
    <location>
        <begin position="78"/>
        <end position="95"/>
    </location>
</feature>
<keyword evidence="11" id="KW-0418">Kinase</keyword>
<evidence type="ECO:0000256" key="11">
    <source>
        <dbReference type="ARBA" id="ARBA00022777"/>
    </source>
</evidence>
<dbReference type="SMART" id="SM00387">
    <property type="entry name" value="HATPase_c"/>
    <property type="match status" value="1"/>
</dbReference>
<dbReference type="PROSITE" id="PS50113">
    <property type="entry name" value="PAC"/>
    <property type="match status" value="1"/>
</dbReference>
<dbReference type="Pfam" id="PF07568">
    <property type="entry name" value="HisKA_2"/>
    <property type="match status" value="1"/>
</dbReference>
<dbReference type="PANTHER" id="PTHR41523:SF8">
    <property type="entry name" value="ETHYLENE RESPONSE SENSOR PROTEIN"/>
    <property type="match status" value="1"/>
</dbReference>
<evidence type="ECO:0000256" key="15">
    <source>
        <dbReference type="ARBA" id="ARBA00023170"/>
    </source>
</evidence>
<evidence type="ECO:0000256" key="5">
    <source>
        <dbReference type="ARBA" id="ARBA00022606"/>
    </source>
</evidence>
<dbReference type="CDD" id="cd00130">
    <property type="entry name" value="PAS"/>
    <property type="match status" value="2"/>
</dbReference>
<feature type="domain" description="PAS" evidence="19">
    <location>
        <begin position="684"/>
        <end position="751"/>
    </location>
</feature>
<keyword evidence="9" id="KW-0677">Repeat</keyword>
<dbReference type="Pfam" id="PF08448">
    <property type="entry name" value="PAS_4"/>
    <property type="match status" value="1"/>
</dbReference>
<keyword evidence="4" id="KW-0597">Phosphoprotein</keyword>
<dbReference type="InterPro" id="IPR011495">
    <property type="entry name" value="Sig_transdc_His_kin_sub2_dim/P"/>
</dbReference>
<dbReference type="InterPro" id="IPR011102">
    <property type="entry name" value="Sig_transdc_His_kinase_HWE"/>
</dbReference>
<dbReference type="InterPro" id="IPR005467">
    <property type="entry name" value="His_kinase_dom"/>
</dbReference>
<feature type="domain" description="PAC" evidence="20">
    <location>
        <begin position="758"/>
        <end position="810"/>
    </location>
</feature>
<dbReference type="OrthoDB" id="5389090at2"/>
<dbReference type="GO" id="GO:0009881">
    <property type="term" value="F:photoreceptor activity"/>
    <property type="evidence" value="ECO:0007669"/>
    <property type="project" value="UniProtKB-KW"/>
</dbReference>
<organism evidence="21 22">
    <name type="scientific">Malonomonas rubra DSM 5091</name>
    <dbReference type="NCBI Taxonomy" id="1122189"/>
    <lineage>
        <taxon>Bacteria</taxon>
        <taxon>Pseudomonadati</taxon>
        <taxon>Thermodesulfobacteriota</taxon>
        <taxon>Desulfuromonadia</taxon>
        <taxon>Desulfuromonadales</taxon>
        <taxon>Geopsychrobacteraceae</taxon>
        <taxon>Malonomonas</taxon>
    </lineage>
</organism>
<dbReference type="PANTHER" id="PTHR41523">
    <property type="entry name" value="TWO-COMPONENT SYSTEM SENSOR PROTEIN"/>
    <property type="match status" value="1"/>
</dbReference>
<accession>A0A1M6IM84</accession>
<dbReference type="InterPro" id="IPR001610">
    <property type="entry name" value="PAC"/>
</dbReference>
<dbReference type="SMART" id="SM00091">
    <property type="entry name" value="PAS"/>
    <property type="match status" value="2"/>
</dbReference>
<evidence type="ECO:0000259" key="18">
    <source>
        <dbReference type="PROSITE" id="PS50109"/>
    </source>
</evidence>
<dbReference type="Pfam" id="PF13426">
    <property type="entry name" value="PAS_9"/>
    <property type="match status" value="1"/>
</dbReference>
<dbReference type="EMBL" id="FQZT01000007">
    <property type="protein sequence ID" value="SHJ35560.1"/>
    <property type="molecule type" value="Genomic_DNA"/>
</dbReference>
<proteinExistence type="predicted"/>
<keyword evidence="14" id="KW-0843">Virulence</keyword>
<dbReference type="EC" id="2.7.13.3" evidence="2"/>
<evidence type="ECO:0000259" key="19">
    <source>
        <dbReference type="PROSITE" id="PS50112"/>
    </source>
</evidence>
<dbReference type="Proteomes" id="UP000184171">
    <property type="component" value="Unassembled WGS sequence"/>
</dbReference>
<dbReference type="SUPFAM" id="SSF55874">
    <property type="entry name" value="ATPase domain of HSP90 chaperone/DNA topoisomerase II/histidine kinase"/>
    <property type="match status" value="1"/>
</dbReference>
<evidence type="ECO:0000256" key="8">
    <source>
        <dbReference type="ARBA" id="ARBA00022679"/>
    </source>
</evidence>
<dbReference type="Pfam" id="PF02518">
    <property type="entry name" value="HATPase_c"/>
    <property type="match status" value="1"/>
</dbReference>
<evidence type="ECO:0000259" key="20">
    <source>
        <dbReference type="PROSITE" id="PS50113"/>
    </source>
</evidence>
<evidence type="ECO:0000313" key="22">
    <source>
        <dbReference type="Proteomes" id="UP000184171"/>
    </source>
</evidence>
<dbReference type="InterPro" id="IPR000014">
    <property type="entry name" value="PAS"/>
</dbReference>
<dbReference type="PROSITE" id="PS50112">
    <property type="entry name" value="PAS"/>
    <property type="match status" value="2"/>
</dbReference>
<dbReference type="InterPro" id="IPR036890">
    <property type="entry name" value="HATPase_C_sf"/>
</dbReference>
<keyword evidence="16" id="KW-0175">Coiled coil</keyword>
<dbReference type="STRING" id="1122189.SAMN02745165_02169"/>
<sequence length="1021" mass="113691">MKTSCPSKSSFPQQAFLLFLFSLLGYAGNYFSLPISYNVDFIFGSVFSLIALRLMGPPGIIVAFIASTYTYQLWHHPYAIVIFTAEAAFVMLALKKGRSNILIITVAYWLCVGIPLVVAFYGGIMQLGAQSTLVIALKQSLNGIFNALIACTLLSHLPVRKWLGIIERKKSEPLYQVISNTIAATFLFPAIIAICFFGQNELEKQHERAIQALAQETKATERVLTRWFDYRVRALTSLAEGWSRSPQAATTNYQNQLKEFLDVFPEFHNAYLADGDATTVAFSPPLNEKGESTIGLNFKDRKYFEELQQTKGPVVSDVFQGRGGVFSPIFTIAVPVVQGGNLFGFGLGAIDLNKMGEFLETVISNPELNYTLVDHSGTVVISTVADRTPLQPIPDLQEGATVKQVGAVALRVPGIHKHVSIMSTWKGAAYFTEQQLKNGGWRLIMEYPLAPLQQAAYADTIYRLYAMALLFIISIFLSWWLSRLIASMPQRLASISHDLPGKIAARETIAWPQSNILEFQQLSNNFQKSANALSQRLEFVEKHSQILEEKVAERTARLQASESRFRLLFHGHAAVFLLVDPENGSLLDANKSAADFYGYSIDELKQLKISDINIMSDEDVAEKISEAATAKANHFIFSHRLKGGEIRTVETYATLISLEEKPVLFSVIHDISERQKAEDALVLERTHLRTLVNTMPDMVWLKDRNGKYLACNHRFEQFFGAALEDIKGKTDYDFIDKALADFFRENDRKAMLAGCPTKNEEVVPFASDGHTEHLETIKTPMLAPDGTLIGVLGIARDITDRKEKEASLEALRKEAEQLSEERGLLLKEVNHRVKNNLAIIIAMLNLEANKRSMEAYSLFIDDIISRVNALGIVHSLLSGNQWRPVMLRDLCQQIIGNTLPRDLNSEILIDKSTLTIAASQAHNMSLVINELSTNTAKYAGNRSDIKVSVAITSEEGWIQFVYQDNGPGYPQSLLDGIIPETGIGLQMVKGIVEMSLSGKLALSNVDGARTEIRFPILSKEE</sequence>
<evidence type="ECO:0000256" key="17">
    <source>
        <dbReference type="SAM" id="Phobius"/>
    </source>
</evidence>
<dbReference type="Gene3D" id="3.30.565.10">
    <property type="entry name" value="Histidine kinase-like ATPase, C-terminal domain"/>
    <property type="match status" value="1"/>
</dbReference>
<keyword evidence="10" id="KW-0547">Nucleotide-binding</keyword>
<keyword evidence="17" id="KW-1133">Transmembrane helix</keyword>
<evidence type="ECO:0000256" key="9">
    <source>
        <dbReference type="ARBA" id="ARBA00022737"/>
    </source>
</evidence>
<dbReference type="InterPro" id="IPR003594">
    <property type="entry name" value="HATPase_dom"/>
</dbReference>
<dbReference type="AlphaFoldDB" id="A0A1M6IM84"/>
<evidence type="ECO:0000256" key="16">
    <source>
        <dbReference type="SAM" id="Coils"/>
    </source>
</evidence>
<feature type="transmembrane region" description="Helical" evidence="17">
    <location>
        <begin position="462"/>
        <end position="481"/>
    </location>
</feature>
<dbReference type="GO" id="GO:0005524">
    <property type="term" value="F:ATP binding"/>
    <property type="evidence" value="ECO:0007669"/>
    <property type="project" value="UniProtKB-KW"/>
</dbReference>
<dbReference type="GO" id="GO:0004673">
    <property type="term" value="F:protein histidine kinase activity"/>
    <property type="evidence" value="ECO:0007669"/>
    <property type="project" value="UniProtKB-EC"/>
</dbReference>
<dbReference type="SMART" id="SM00086">
    <property type="entry name" value="PAC"/>
    <property type="match status" value="2"/>
</dbReference>
<dbReference type="InterPro" id="IPR013656">
    <property type="entry name" value="PAS_4"/>
</dbReference>
<dbReference type="SUPFAM" id="SSF55785">
    <property type="entry name" value="PYP-like sensor domain (PAS domain)"/>
    <property type="match status" value="2"/>
</dbReference>
<comment type="catalytic activity">
    <reaction evidence="1">
        <text>ATP + protein L-histidine = ADP + protein N-phospho-L-histidine.</text>
        <dbReference type="EC" id="2.7.13.3"/>
    </reaction>
</comment>
<keyword evidence="17" id="KW-0812">Transmembrane</keyword>
<evidence type="ECO:0000256" key="7">
    <source>
        <dbReference type="ARBA" id="ARBA00022643"/>
    </source>
</evidence>
<reference evidence="21 22" key="1">
    <citation type="submission" date="2016-11" db="EMBL/GenBank/DDBJ databases">
        <authorList>
            <person name="Jaros S."/>
            <person name="Januszkiewicz K."/>
            <person name="Wedrychowicz H."/>
        </authorList>
    </citation>
    <scope>NUCLEOTIDE SEQUENCE [LARGE SCALE GENOMIC DNA]</scope>
    <source>
        <strain evidence="21 22">DSM 5091</strain>
    </source>
</reference>